<dbReference type="GO" id="GO:0000166">
    <property type="term" value="F:nucleotide binding"/>
    <property type="evidence" value="ECO:0007669"/>
    <property type="project" value="InterPro"/>
</dbReference>
<feature type="domain" description="GFO/IDH/MocA-like oxidoreductase" evidence="2">
    <location>
        <begin position="146"/>
        <end position="234"/>
    </location>
</feature>
<dbReference type="SUPFAM" id="SSF55347">
    <property type="entry name" value="Glyceraldehyde-3-phosphate dehydrogenase-like, C-terminal domain"/>
    <property type="match status" value="1"/>
</dbReference>
<gene>
    <name evidence="3" type="ORF">PUW23_23920</name>
</gene>
<dbReference type="InterPro" id="IPR052515">
    <property type="entry name" value="Gfo/Idh/MocA_Oxidoreductase"/>
</dbReference>
<proteinExistence type="predicted"/>
<sequence>MTLRIGIIGTGWFSKVHAGLLQQMEGVKVQSILGTSQDKADRMAADYAAKGYDQLTDMLDAEQLDAVYICVPPMSHGEIELALIERRIPFLVEKPLATDLALPQKIEAAIQEKGLLTSVGYHFRYQETVEQLRVDLAGHTIGMANGAWNGGMPGVAWWRRQEGSGGQFIEQTTHIVDLLRYVAGEVVEVQAMYANRSLHELHEGVSVPDVGTVNLRLESGAVANISNTCILPDGVPGSSGLTFYSSRGVWDWNPERLRIAQPEPAGMTITENKSNAYLLENEAFIHALRTGDRSRIRSDYSDAVRTQAVTVAALKSAQSGERVSLL</sequence>
<accession>A0AAX3N164</accession>
<dbReference type="Pfam" id="PF01408">
    <property type="entry name" value="GFO_IDH_MocA"/>
    <property type="match status" value="1"/>
</dbReference>
<dbReference type="Pfam" id="PF22725">
    <property type="entry name" value="GFO_IDH_MocA_C3"/>
    <property type="match status" value="1"/>
</dbReference>
<dbReference type="PANTHER" id="PTHR43249">
    <property type="entry name" value="UDP-N-ACETYL-2-AMINO-2-DEOXY-D-GLUCURONATE OXIDASE"/>
    <property type="match status" value="1"/>
</dbReference>
<dbReference type="AlphaFoldDB" id="A0AAX3N164"/>
<dbReference type="Gene3D" id="3.40.50.720">
    <property type="entry name" value="NAD(P)-binding Rossmann-like Domain"/>
    <property type="match status" value="1"/>
</dbReference>
<evidence type="ECO:0000313" key="3">
    <source>
        <dbReference type="EMBL" id="WDH82455.1"/>
    </source>
</evidence>
<evidence type="ECO:0000259" key="1">
    <source>
        <dbReference type="Pfam" id="PF01408"/>
    </source>
</evidence>
<name>A0AAX3N164_9BACL</name>
<dbReference type="RefSeq" id="WP_274359157.1">
    <property type="nucleotide sequence ID" value="NZ_CP118101.1"/>
</dbReference>
<organism evidence="3 4">
    <name type="scientific">Paenibacillus urinalis</name>
    <dbReference type="NCBI Taxonomy" id="521520"/>
    <lineage>
        <taxon>Bacteria</taxon>
        <taxon>Bacillati</taxon>
        <taxon>Bacillota</taxon>
        <taxon>Bacilli</taxon>
        <taxon>Bacillales</taxon>
        <taxon>Paenibacillaceae</taxon>
        <taxon>Paenibacillus</taxon>
    </lineage>
</organism>
<dbReference type="PANTHER" id="PTHR43249:SF1">
    <property type="entry name" value="D-GLUCOSIDE 3-DEHYDROGENASE"/>
    <property type="match status" value="1"/>
</dbReference>
<evidence type="ECO:0000313" key="4">
    <source>
        <dbReference type="Proteomes" id="UP001220962"/>
    </source>
</evidence>
<dbReference type="Gene3D" id="3.30.360.10">
    <property type="entry name" value="Dihydrodipicolinate Reductase, domain 2"/>
    <property type="match status" value="1"/>
</dbReference>
<protein>
    <submittedName>
        <fullName evidence="3">Gfo/Idh/MocA family oxidoreductase</fullName>
    </submittedName>
</protein>
<dbReference type="SUPFAM" id="SSF51735">
    <property type="entry name" value="NAD(P)-binding Rossmann-fold domains"/>
    <property type="match status" value="1"/>
</dbReference>
<evidence type="ECO:0000259" key="2">
    <source>
        <dbReference type="Pfam" id="PF22725"/>
    </source>
</evidence>
<dbReference type="Proteomes" id="UP001220962">
    <property type="component" value="Chromosome"/>
</dbReference>
<dbReference type="EMBL" id="CP118101">
    <property type="protein sequence ID" value="WDH82455.1"/>
    <property type="molecule type" value="Genomic_DNA"/>
</dbReference>
<reference evidence="3" key="1">
    <citation type="submission" date="2023-02" db="EMBL/GenBank/DDBJ databases">
        <title>Pathogen: clinical or host-associated sample.</title>
        <authorList>
            <person name="Hergert J."/>
            <person name="Casey R."/>
            <person name="Wagner J."/>
            <person name="Young E.L."/>
            <person name="Oakeson K.F."/>
        </authorList>
    </citation>
    <scope>NUCLEOTIDE SEQUENCE</scope>
    <source>
        <strain evidence="3">2022CK-00830</strain>
    </source>
</reference>
<dbReference type="InterPro" id="IPR000683">
    <property type="entry name" value="Gfo/Idh/MocA-like_OxRdtase_N"/>
</dbReference>
<dbReference type="InterPro" id="IPR036291">
    <property type="entry name" value="NAD(P)-bd_dom_sf"/>
</dbReference>
<feature type="domain" description="Gfo/Idh/MocA-like oxidoreductase N-terminal" evidence="1">
    <location>
        <begin position="3"/>
        <end position="121"/>
    </location>
</feature>
<dbReference type="InterPro" id="IPR055170">
    <property type="entry name" value="GFO_IDH_MocA-like_dom"/>
</dbReference>